<organism evidence="2 3">
    <name type="scientific">Parabacteroides merdae</name>
    <dbReference type="NCBI Taxonomy" id="46503"/>
    <lineage>
        <taxon>Bacteria</taxon>
        <taxon>Pseudomonadati</taxon>
        <taxon>Bacteroidota</taxon>
        <taxon>Bacteroidia</taxon>
        <taxon>Bacteroidales</taxon>
        <taxon>Tannerellaceae</taxon>
        <taxon>Parabacteroides</taxon>
    </lineage>
</organism>
<feature type="transmembrane region" description="Helical" evidence="1">
    <location>
        <begin position="101"/>
        <end position="121"/>
    </location>
</feature>
<sequence length="127" mass="15362">MDYIFYRLYRMYEKHGDPPYLSAVIHLCYSLGISLIIAFFAIKEWYDMQHKYAWFLEGLYSLCFLLVPLCLLIIYCCIRYRKKKILELKKKYQGCTRNKLISNWMIFCIPIYIAIIGILIFRKLFIA</sequence>
<accession>A0A3R6E147</accession>
<dbReference type="Proteomes" id="UP000285173">
    <property type="component" value="Unassembled WGS sequence"/>
</dbReference>
<name>A0A3R6E147_9BACT</name>
<gene>
    <name evidence="2" type="ORF">DW986_14715</name>
</gene>
<keyword evidence="1" id="KW-1133">Transmembrane helix</keyword>
<evidence type="ECO:0000313" key="3">
    <source>
        <dbReference type="Proteomes" id="UP000285173"/>
    </source>
</evidence>
<evidence type="ECO:0000256" key="1">
    <source>
        <dbReference type="SAM" id="Phobius"/>
    </source>
</evidence>
<keyword evidence="1" id="KW-0472">Membrane</keyword>
<feature type="transmembrane region" description="Helical" evidence="1">
    <location>
        <begin position="20"/>
        <end position="42"/>
    </location>
</feature>
<protein>
    <submittedName>
        <fullName evidence="2">Uncharacterized protein</fullName>
    </submittedName>
</protein>
<proteinExistence type="predicted"/>
<reference evidence="2 3" key="1">
    <citation type="submission" date="2018-08" db="EMBL/GenBank/DDBJ databases">
        <title>A genome reference for cultivated species of the human gut microbiota.</title>
        <authorList>
            <person name="Zou Y."/>
            <person name="Xue W."/>
            <person name="Luo G."/>
        </authorList>
    </citation>
    <scope>NUCLEOTIDE SEQUENCE [LARGE SCALE GENOMIC DNA]</scope>
    <source>
        <strain evidence="2 3">AM50-15</strain>
    </source>
</reference>
<dbReference type="AlphaFoldDB" id="A0A3R6E147"/>
<dbReference type="EMBL" id="QSEF01000022">
    <property type="protein sequence ID" value="RGZ45385.1"/>
    <property type="molecule type" value="Genomic_DNA"/>
</dbReference>
<keyword evidence="1" id="KW-0812">Transmembrane</keyword>
<feature type="transmembrane region" description="Helical" evidence="1">
    <location>
        <begin position="54"/>
        <end position="80"/>
    </location>
</feature>
<comment type="caution">
    <text evidence="2">The sequence shown here is derived from an EMBL/GenBank/DDBJ whole genome shotgun (WGS) entry which is preliminary data.</text>
</comment>
<evidence type="ECO:0000313" key="2">
    <source>
        <dbReference type="EMBL" id="RGZ45385.1"/>
    </source>
</evidence>